<dbReference type="Proteomes" id="UP000752814">
    <property type="component" value="Unassembled WGS sequence"/>
</dbReference>
<comment type="caution">
    <text evidence="2">The sequence shown here is derived from an EMBL/GenBank/DDBJ whole genome shotgun (WGS) entry which is preliminary data.</text>
</comment>
<dbReference type="Gene3D" id="3.40.50.1010">
    <property type="entry name" value="5'-nuclease"/>
    <property type="match status" value="1"/>
</dbReference>
<protein>
    <recommendedName>
        <fullName evidence="1">VapC9 PIN-like domain-containing protein</fullName>
    </recommendedName>
</protein>
<reference evidence="2" key="1">
    <citation type="submission" date="2016-03" db="EMBL/GenBank/DDBJ databases">
        <authorList>
            <person name="Borrel G."/>
            <person name="Mccann A."/>
            <person name="O'Toole P.W."/>
        </authorList>
    </citation>
    <scope>NUCLEOTIDE SEQUENCE</scope>
    <source>
        <strain evidence="2">183</strain>
    </source>
</reference>
<organism evidence="2 3">
    <name type="scientific">Candidatus Methanomassiliicoccus intestinalis</name>
    <dbReference type="NCBI Taxonomy" id="1406512"/>
    <lineage>
        <taxon>Archaea</taxon>
        <taxon>Methanobacteriati</taxon>
        <taxon>Thermoplasmatota</taxon>
        <taxon>Thermoplasmata</taxon>
        <taxon>Methanomassiliicoccales</taxon>
        <taxon>Methanomassiliicoccaceae</taxon>
        <taxon>Methanomassiliicoccus</taxon>
    </lineage>
</organism>
<dbReference type="AlphaFoldDB" id="A0A8J8TF44"/>
<gene>
    <name evidence="2" type="ORF">A3207_06250</name>
</gene>
<accession>A0A8J8TF44</accession>
<dbReference type="EMBL" id="LVVT01000007">
    <property type="protein sequence ID" value="TQS84144.1"/>
    <property type="molecule type" value="Genomic_DNA"/>
</dbReference>
<feature type="domain" description="VapC9 PIN-like" evidence="1">
    <location>
        <begin position="4"/>
        <end position="108"/>
    </location>
</feature>
<evidence type="ECO:0000313" key="3">
    <source>
        <dbReference type="Proteomes" id="UP000752814"/>
    </source>
</evidence>
<evidence type="ECO:0000313" key="2">
    <source>
        <dbReference type="EMBL" id="TQS84144.1"/>
    </source>
</evidence>
<dbReference type="Pfam" id="PF18477">
    <property type="entry name" value="PIN_9"/>
    <property type="match status" value="1"/>
</dbReference>
<sequence>MQKVVLDTNALLLPFERSVNLDSQIKSLLGNCEVYVPLPILGELKRSKNKFASAALKLASNYNVEKTEEAGDYAVIELASRLGAYVVTNDAYLIKKLREKNIPVIRFKSNSHLDFD</sequence>
<proteinExistence type="predicted"/>
<evidence type="ECO:0000259" key="1">
    <source>
        <dbReference type="Pfam" id="PF18477"/>
    </source>
</evidence>
<dbReference type="InterPro" id="IPR041120">
    <property type="entry name" value="PIN_9"/>
</dbReference>
<dbReference type="RefSeq" id="WP_400194556.1">
    <property type="nucleotide sequence ID" value="NZ_CAYAYE010000042.1"/>
</dbReference>
<dbReference type="CDD" id="cd09879">
    <property type="entry name" value="PIN_VapC_AF0591-like"/>
    <property type="match status" value="1"/>
</dbReference>
<dbReference type="InterPro" id="IPR029060">
    <property type="entry name" value="PIN-like_dom_sf"/>
</dbReference>
<dbReference type="SUPFAM" id="SSF88723">
    <property type="entry name" value="PIN domain-like"/>
    <property type="match status" value="1"/>
</dbReference>
<name>A0A8J8TF44_9ARCH</name>